<dbReference type="RefSeq" id="WP_203005390.1">
    <property type="nucleotide sequence ID" value="NZ_JADWYV010000165.1"/>
</dbReference>
<keyword evidence="1" id="KW-0472">Membrane</keyword>
<evidence type="ECO:0000313" key="3">
    <source>
        <dbReference type="Proteomes" id="UP000604475"/>
    </source>
</evidence>
<feature type="transmembrane region" description="Helical" evidence="1">
    <location>
        <begin position="106"/>
        <end position="126"/>
    </location>
</feature>
<keyword evidence="3" id="KW-1185">Reference proteome</keyword>
<evidence type="ECO:0000313" key="2">
    <source>
        <dbReference type="EMBL" id="MBL7629362.1"/>
    </source>
</evidence>
<comment type="caution">
    <text evidence="2">The sequence shown here is derived from an EMBL/GenBank/DDBJ whole genome shotgun (WGS) entry which is preliminary data.</text>
</comment>
<keyword evidence="1" id="KW-1133">Transmembrane helix</keyword>
<organism evidence="2 3">
    <name type="scientific">Frankia nepalensis</name>
    <dbReference type="NCBI Taxonomy" id="1836974"/>
    <lineage>
        <taxon>Bacteria</taxon>
        <taxon>Bacillati</taxon>
        <taxon>Actinomycetota</taxon>
        <taxon>Actinomycetes</taxon>
        <taxon>Frankiales</taxon>
        <taxon>Frankiaceae</taxon>
        <taxon>Frankia</taxon>
    </lineage>
</organism>
<accession>A0A937RFQ8</accession>
<protein>
    <submittedName>
        <fullName evidence="2">DUF2306 domain-containing protein</fullName>
    </submittedName>
</protein>
<dbReference type="AlphaFoldDB" id="A0A937RFQ8"/>
<feature type="transmembrane region" description="Helical" evidence="1">
    <location>
        <begin position="132"/>
        <end position="153"/>
    </location>
</feature>
<keyword evidence="1" id="KW-0812">Transmembrane</keyword>
<dbReference type="Pfam" id="PF10067">
    <property type="entry name" value="DUF2306"/>
    <property type="match status" value="1"/>
</dbReference>
<reference evidence="2" key="1">
    <citation type="submission" date="2020-12" db="EMBL/GenBank/DDBJ databases">
        <title>Genomic characterization of non-nitrogen-fixing Frankia strains.</title>
        <authorList>
            <person name="Carlos-Shanley C."/>
            <person name="Guerra T."/>
            <person name="Hahn D."/>
        </authorList>
    </citation>
    <scope>NUCLEOTIDE SEQUENCE</scope>
    <source>
        <strain evidence="2">CN6</strain>
    </source>
</reference>
<evidence type="ECO:0000256" key="1">
    <source>
        <dbReference type="SAM" id="Phobius"/>
    </source>
</evidence>
<name>A0A937RFQ8_9ACTN</name>
<proteinExistence type="predicted"/>
<sequence>MSTLASPTGRGRGHGLGRAAAAWWFALSAVAIALFAPLPYLTTSLTALAQQDSDLALNYVDRSTPIQVAFYLHVVFGGLALLFSPIQLSARVRARAPRLHRTAGRITLGAILVAGVAGAVLSSVNLAGPVGVAGFGLLALLWVSFAVAAWRAIRRRDVPAHRRWAIRAFALTYAAVTLRLWLGVLIAAQTGLAGTDADVAFDRAYHVVPFLCWMPNLLVAQWFLARRGVSA</sequence>
<feature type="transmembrane region" description="Helical" evidence="1">
    <location>
        <begin position="165"/>
        <end position="187"/>
    </location>
</feature>
<feature type="transmembrane region" description="Helical" evidence="1">
    <location>
        <begin position="21"/>
        <end position="48"/>
    </location>
</feature>
<gene>
    <name evidence="2" type="ORF">I7412_19765</name>
</gene>
<feature type="transmembrane region" description="Helical" evidence="1">
    <location>
        <begin position="68"/>
        <end position="86"/>
    </location>
</feature>
<feature type="transmembrane region" description="Helical" evidence="1">
    <location>
        <begin position="207"/>
        <end position="225"/>
    </location>
</feature>
<dbReference type="Proteomes" id="UP000604475">
    <property type="component" value="Unassembled WGS sequence"/>
</dbReference>
<dbReference type="InterPro" id="IPR018750">
    <property type="entry name" value="DUF2306_membrane"/>
</dbReference>
<dbReference type="EMBL" id="JAEACQ010000227">
    <property type="protein sequence ID" value="MBL7629362.1"/>
    <property type="molecule type" value="Genomic_DNA"/>
</dbReference>